<comment type="caution">
    <text evidence="1">The sequence shown here is derived from an EMBL/GenBank/DDBJ whole genome shotgun (WGS) entry which is preliminary data.</text>
</comment>
<evidence type="ECO:0000313" key="1">
    <source>
        <dbReference type="EMBL" id="MET4682743.1"/>
    </source>
</evidence>
<gene>
    <name evidence="1" type="ORF">ABIE19_000652</name>
</gene>
<sequence length="228" mass="24528">MSDLVLLDNDVALKISCYSLVDEFFATTRSGASSTSMLGVGKYVICNRVDRTSKIVDRDRARRAVEYLLSSISLIEPSDNELEAAAALEAKATMQGLELDSGESQLLAIMAHRGHELLITGDKRAIKAMAIVATEASSNRVACLEQLFGWMIAACTLDQIRSAVCKEPSVDQAITICFGCSQCSSVDFNVAEALSSYIRHLDGEAPGVLRHSTKYPKISDATDTTAPG</sequence>
<dbReference type="EMBL" id="JBEPTF010000001">
    <property type="protein sequence ID" value="MET4682743.1"/>
    <property type="molecule type" value="Genomic_DNA"/>
</dbReference>
<keyword evidence="2" id="KW-1185">Reference proteome</keyword>
<evidence type="ECO:0000313" key="2">
    <source>
        <dbReference type="Proteomes" id="UP001549313"/>
    </source>
</evidence>
<reference evidence="1 2" key="1">
    <citation type="submission" date="2024-06" db="EMBL/GenBank/DDBJ databases">
        <title>Sorghum-associated microbial communities from plants grown in Nebraska, USA.</title>
        <authorList>
            <person name="Schachtman D."/>
        </authorList>
    </citation>
    <scope>NUCLEOTIDE SEQUENCE [LARGE SCALE GENOMIC DNA]</scope>
    <source>
        <strain evidence="1 2">2814</strain>
    </source>
</reference>
<evidence type="ECO:0008006" key="3">
    <source>
        <dbReference type="Google" id="ProtNLM"/>
    </source>
</evidence>
<proteinExistence type="predicted"/>
<protein>
    <recommendedName>
        <fullName evidence="3">PIN domain-containing protein</fullName>
    </recommendedName>
</protein>
<dbReference type="Proteomes" id="UP001549313">
    <property type="component" value="Unassembled WGS sequence"/>
</dbReference>
<name>A0ABV2R8V6_9CAUL</name>
<accession>A0ABV2R8V6</accession>
<dbReference type="RefSeq" id="WP_354087682.1">
    <property type="nucleotide sequence ID" value="NZ_JBEPTF010000001.1"/>
</dbReference>
<organism evidence="1 2">
    <name type="scientific">Brevundimonas faecalis</name>
    <dbReference type="NCBI Taxonomy" id="947378"/>
    <lineage>
        <taxon>Bacteria</taxon>
        <taxon>Pseudomonadati</taxon>
        <taxon>Pseudomonadota</taxon>
        <taxon>Alphaproteobacteria</taxon>
        <taxon>Caulobacterales</taxon>
        <taxon>Caulobacteraceae</taxon>
        <taxon>Brevundimonas</taxon>
    </lineage>
</organism>